<dbReference type="Pfam" id="PF13185">
    <property type="entry name" value="GAF_2"/>
    <property type="match status" value="1"/>
</dbReference>
<gene>
    <name evidence="6" type="ORF">CLV63_13811</name>
</gene>
<evidence type="ECO:0000256" key="4">
    <source>
        <dbReference type="ARBA" id="ARBA00023163"/>
    </source>
</evidence>
<name>A0A2P8CJ95_9ACTN</name>
<dbReference type="Proteomes" id="UP000240542">
    <property type="component" value="Unassembled WGS sequence"/>
</dbReference>
<dbReference type="InterPro" id="IPR036388">
    <property type="entry name" value="WH-like_DNA-bd_sf"/>
</dbReference>
<keyword evidence="2" id="KW-0418">Kinase</keyword>
<comment type="caution">
    <text evidence="6">The sequence shown here is derived from an EMBL/GenBank/DDBJ whole genome shotgun (WGS) entry which is preliminary data.</text>
</comment>
<dbReference type="PIRSF" id="PIRSF036625">
    <property type="entry name" value="GAF_ANTAR"/>
    <property type="match status" value="1"/>
</dbReference>
<evidence type="ECO:0000313" key="6">
    <source>
        <dbReference type="EMBL" id="PSK85012.1"/>
    </source>
</evidence>
<dbReference type="Gene3D" id="3.30.450.40">
    <property type="match status" value="1"/>
</dbReference>
<dbReference type="Pfam" id="PF03861">
    <property type="entry name" value="ANTAR"/>
    <property type="match status" value="1"/>
</dbReference>
<dbReference type="InterPro" id="IPR029016">
    <property type="entry name" value="GAF-like_dom_sf"/>
</dbReference>
<dbReference type="PROSITE" id="PS50921">
    <property type="entry name" value="ANTAR"/>
    <property type="match status" value="1"/>
</dbReference>
<dbReference type="SUPFAM" id="SSF55781">
    <property type="entry name" value="GAF domain-like"/>
    <property type="match status" value="1"/>
</dbReference>
<reference evidence="6 7" key="1">
    <citation type="submission" date="2018-03" db="EMBL/GenBank/DDBJ databases">
        <title>Genomic Encyclopedia of Archaeal and Bacterial Type Strains, Phase II (KMG-II): from individual species to whole genera.</title>
        <authorList>
            <person name="Goeker M."/>
        </authorList>
    </citation>
    <scope>NUCLEOTIDE SEQUENCE [LARGE SCALE GENOMIC DNA]</scope>
    <source>
        <strain evidence="6 7">DSM 45312</strain>
    </source>
</reference>
<protein>
    <submittedName>
        <fullName evidence="6">ANTAR domain-containing protein</fullName>
    </submittedName>
</protein>
<dbReference type="GO" id="GO:0016301">
    <property type="term" value="F:kinase activity"/>
    <property type="evidence" value="ECO:0007669"/>
    <property type="project" value="UniProtKB-KW"/>
</dbReference>
<dbReference type="AlphaFoldDB" id="A0A2P8CJ95"/>
<dbReference type="EMBL" id="PYGA01000038">
    <property type="protein sequence ID" value="PSK85012.1"/>
    <property type="molecule type" value="Genomic_DNA"/>
</dbReference>
<accession>A0A2P8CJ95</accession>
<dbReference type="RefSeq" id="WP_211301570.1">
    <property type="nucleotide sequence ID" value="NZ_PYGA01000038.1"/>
</dbReference>
<keyword evidence="4" id="KW-0804">Transcription</keyword>
<sequence>MIEDSPAGLARMFVALARDLEAAKEPTEVLERIVQSAVTTIDGCEEAGVLLVNRRANTFESPAVTGALVTASDEAQLAFDEGPCLDAARHERSFLIDDMAAETRWPRYAPRAVELGVGSMMGFELFAQDHTLGALDLYAHRPGAFDEHAREIGWVFASHAAIALAAAQRAHSLRAGYDTRQEIGAAVGVLMERHRLTSDKAFDMLKETSSRTNVKLREVAAEVVRTGQLPSIGE</sequence>
<dbReference type="SMART" id="SM01012">
    <property type="entry name" value="ANTAR"/>
    <property type="match status" value="1"/>
</dbReference>
<keyword evidence="1" id="KW-0808">Transferase</keyword>
<organism evidence="6 7">
    <name type="scientific">Murinocardiopsis flavida</name>
    <dbReference type="NCBI Taxonomy" id="645275"/>
    <lineage>
        <taxon>Bacteria</taxon>
        <taxon>Bacillati</taxon>
        <taxon>Actinomycetota</taxon>
        <taxon>Actinomycetes</taxon>
        <taxon>Streptosporangiales</taxon>
        <taxon>Nocardiopsidaceae</taxon>
        <taxon>Murinocardiopsis</taxon>
    </lineage>
</organism>
<dbReference type="Gene3D" id="1.10.10.10">
    <property type="entry name" value="Winged helix-like DNA-binding domain superfamily/Winged helix DNA-binding domain"/>
    <property type="match status" value="1"/>
</dbReference>
<dbReference type="SMART" id="SM00065">
    <property type="entry name" value="GAF"/>
    <property type="match status" value="1"/>
</dbReference>
<keyword evidence="7" id="KW-1185">Reference proteome</keyword>
<feature type="domain" description="ANTAR" evidence="5">
    <location>
        <begin position="163"/>
        <end position="224"/>
    </location>
</feature>
<dbReference type="GO" id="GO:0003723">
    <property type="term" value="F:RNA binding"/>
    <property type="evidence" value="ECO:0007669"/>
    <property type="project" value="InterPro"/>
</dbReference>
<dbReference type="InterPro" id="IPR011006">
    <property type="entry name" value="CheY-like_superfamily"/>
</dbReference>
<evidence type="ECO:0000256" key="2">
    <source>
        <dbReference type="ARBA" id="ARBA00022777"/>
    </source>
</evidence>
<dbReference type="InterPro" id="IPR005561">
    <property type="entry name" value="ANTAR"/>
</dbReference>
<dbReference type="InterPro" id="IPR012074">
    <property type="entry name" value="GAF_ANTAR"/>
</dbReference>
<evidence type="ECO:0000259" key="5">
    <source>
        <dbReference type="PROSITE" id="PS50921"/>
    </source>
</evidence>
<evidence type="ECO:0000313" key="7">
    <source>
        <dbReference type="Proteomes" id="UP000240542"/>
    </source>
</evidence>
<proteinExistence type="predicted"/>
<dbReference type="InterPro" id="IPR003018">
    <property type="entry name" value="GAF"/>
</dbReference>
<keyword evidence="3" id="KW-0805">Transcription regulation</keyword>
<dbReference type="SUPFAM" id="SSF52172">
    <property type="entry name" value="CheY-like"/>
    <property type="match status" value="1"/>
</dbReference>
<evidence type="ECO:0000256" key="3">
    <source>
        <dbReference type="ARBA" id="ARBA00023015"/>
    </source>
</evidence>
<evidence type="ECO:0000256" key="1">
    <source>
        <dbReference type="ARBA" id="ARBA00022679"/>
    </source>
</evidence>